<evidence type="ECO:0000256" key="1">
    <source>
        <dbReference type="SAM" id="SignalP"/>
    </source>
</evidence>
<evidence type="ECO:0000313" key="3">
    <source>
        <dbReference type="Proteomes" id="UP000837857"/>
    </source>
</evidence>
<protein>
    <submittedName>
        <fullName evidence="2">Uncharacterized protein</fullName>
    </submittedName>
</protein>
<name>A0ABN8IDM2_9NEOP</name>
<dbReference type="Proteomes" id="UP000837857">
    <property type="component" value="Chromosome 22"/>
</dbReference>
<dbReference type="EMBL" id="OW152834">
    <property type="protein sequence ID" value="CAH2055741.1"/>
    <property type="molecule type" value="Genomic_DNA"/>
</dbReference>
<keyword evidence="1" id="KW-0732">Signal</keyword>
<proteinExistence type="predicted"/>
<feature type="chain" id="PRO_5046805847" evidence="1">
    <location>
        <begin position="23"/>
        <end position="86"/>
    </location>
</feature>
<keyword evidence="3" id="KW-1185">Reference proteome</keyword>
<sequence>MRADRLWSRLAALGWVAVMVGCHAPGNEPEAVRYGSADERFVSDTYTVANINITYEDEHGQPYTETSERTILAALEAAIKGFRKRG</sequence>
<evidence type="ECO:0000313" key="2">
    <source>
        <dbReference type="EMBL" id="CAH2055741.1"/>
    </source>
</evidence>
<feature type="non-terminal residue" evidence="2">
    <location>
        <position position="1"/>
    </location>
</feature>
<accession>A0ABN8IDM2</accession>
<organism evidence="2 3">
    <name type="scientific">Iphiclides podalirius</name>
    <name type="common">scarce swallowtail</name>
    <dbReference type="NCBI Taxonomy" id="110791"/>
    <lineage>
        <taxon>Eukaryota</taxon>
        <taxon>Metazoa</taxon>
        <taxon>Ecdysozoa</taxon>
        <taxon>Arthropoda</taxon>
        <taxon>Hexapoda</taxon>
        <taxon>Insecta</taxon>
        <taxon>Pterygota</taxon>
        <taxon>Neoptera</taxon>
        <taxon>Endopterygota</taxon>
        <taxon>Lepidoptera</taxon>
        <taxon>Glossata</taxon>
        <taxon>Ditrysia</taxon>
        <taxon>Papilionoidea</taxon>
        <taxon>Papilionidae</taxon>
        <taxon>Papilioninae</taxon>
        <taxon>Iphiclides</taxon>
    </lineage>
</organism>
<reference evidence="2" key="1">
    <citation type="submission" date="2022-03" db="EMBL/GenBank/DDBJ databases">
        <authorList>
            <person name="Martin H S."/>
        </authorList>
    </citation>
    <scope>NUCLEOTIDE SEQUENCE</scope>
</reference>
<feature type="signal peptide" evidence="1">
    <location>
        <begin position="1"/>
        <end position="22"/>
    </location>
</feature>
<gene>
    <name evidence="2" type="ORF">IPOD504_LOCUS9061</name>
</gene>
<dbReference type="PROSITE" id="PS51257">
    <property type="entry name" value="PROKAR_LIPOPROTEIN"/>
    <property type="match status" value="1"/>
</dbReference>